<dbReference type="RefSeq" id="WP_024764859.1">
    <property type="nucleotide sequence ID" value="NZ_CP049142.1"/>
</dbReference>
<dbReference type="EMBL" id="CP049142">
    <property type="protein sequence ID" value="QIE91580.1"/>
    <property type="molecule type" value="Genomic_DNA"/>
</dbReference>
<reference evidence="1 2" key="1">
    <citation type="submission" date="2020-02" db="EMBL/GenBank/DDBJ databases">
        <title>Integrative conjugative elements (ICEs) and plasmids drive adaptation of Pseudomonas nitroreducens strain HBP1 to wastewater environment.</title>
        <authorList>
            <person name="Sentchilo V."/>
            <person name="Carraro N."/>
            <person name="Bertelli C."/>
            <person name="van der Meer J.R."/>
        </authorList>
    </citation>
    <scope>NUCLEOTIDE SEQUENCE [LARGE SCALE GENOMIC DNA]</scope>
    <source>
        <strain evidence="1 2">HBP1</strain>
        <plasmid evidence="2">ppnihbp1_1</plasmid>
    </source>
</reference>
<sequence>MSKLPGLNPGKGLSNDLKAFQVVKSVGCLKDGIHAVWCLLEAHFDQVLKQCRAGDWGAMTNLCTLASNATEVSLLRRYFILFLPVTFKADGKFGRDNAPYDEERARRLLISPTVYKRLEATKLIITLDTLERIQQAIEPVAADWRAYLLEYLKWPRTDAPVGLGALFDAEWVTAGMLAHHGYHVGQSGAPLHTRLRILDHLLQSDLNETPFSADYLREWGGPGGLVRLLKMANTIAALCRNAKRKPGNFGAAIDDWESDLKHLHDVHFLQYLKQPLGTWPTT</sequence>
<evidence type="ECO:0000313" key="1">
    <source>
        <dbReference type="EMBL" id="QIE91580.1"/>
    </source>
</evidence>
<name>A0A6G6J931_PSENT</name>
<organism evidence="1 2">
    <name type="scientific">Pseudomonas nitroreducens</name>
    <dbReference type="NCBI Taxonomy" id="46680"/>
    <lineage>
        <taxon>Bacteria</taxon>
        <taxon>Pseudomonadati</taxon>
        <taxon>Pseudomonadota</taxon>
        <taxon>Gammaproteobacteria</taxon>
        <taxon>Pseudomonadales</taxon>
        <taxon>Pseudomonadaceae</taxon>
        <taxon>Pseudomonas</taxon>
    </lineage>
</organism>
<dbReference type="AlphaFoldDB" id="A0A6G6J931"/>
<evidence type="ECO:0000313" key="2">
    <source>
        <dbReference type="Proteomes" id="UP000501063"/>
    </source>
</evidence>
<accession>A0A6G6J931</accession>
<geneLocation type="plasmid" evidence="2">
    <name>ppnihbp1_1</name>
</geneLocation>
<proteinExistence type="predicted"/>
<dbReference type="Proteomes" id="UP000501063">
    <property type="component" value="Plasmid pPniHBP1_1"/>
</dbReference>
<dbReference type="KEGG" id="pnt:G5B91_35200"/>
<gene>
    <name evidence="1" type="ORF">G5B91_35200</name>
</gene>
<keyword evidence="1" id="KW-0614">Plasmid</keyword>
<protein>
    <submittedName>
        <fullName evidence="1">Uncharacterized protein</fullName>
    </submittedName>
</protein>